<dbReference type="RefSeq" id="WP_110838193.1">
    <property type="nucleotide sequence ID" value="NZ_QJVJ01000001.1"/>
</dbReference>
<evidence type="ECO:0000259" key="1">
    <source>
        <dbReference type="Pfam" id="PF01261"/>
    </source>
</evidence>
<keyword evidence="3" id="KW-1185">Reference proteome</keyword>
<evidence type="ECO:0000313" key="2">
    <source>
        <dbReference type="EMBL" id="PYI57154.1"/>
    </source>
</evidence>
<dbReference type="Proteomes" id="UP000247476">
    <property type="component" value="Unassembled WGS sequence"/>
</dbReference>
<dbReference type="SUPFAM" id="SSF51658">
    <property type="entry name" value="Xylose isomerase-like"/>
    <property type="match status" value="1"/>
</dbReference>
<feature type="domain" description="Xylose isomerase-like TIM barrel" evidence="1">
    <location>
        <begin position="25"/>
        <end position="251"/>
    </location>
</feature>
<comment type="caution">
    <text evidence="2">The sequence shown here is derived from an EMBL/GenBank/DDBJ whole genome shotgun (WGS) entry which is preliminary data.</text>
</comment>
<sequence length="255" mass="28235">MSSWKVGIQLYTLRDETSKDFVGALRRVAAEGFAGVEFAGYGGLEAGKLKELLDELGLRAIGSHVGIARLKEALDEEIAFNKAIGSSYIVCPYLGDEYRKDAETWRSTFRELESIGRKCAEQGIAFGYHNHAFELEEKVDGETALDAMFGAVPADALKVELDACWVYFAGYDPVEYIAKYKGRLPLVHFKDVRRTEDGKPLTVELGTGDVNLPAIAEAATQAGAEWLIYEQDFTQNPPFEAMANSMRWMKENGLA</sequence>
<reference evidence="2 3" key="1">
    <citation type="submission" date="2018-05" db="EMBL/GenBank/DDBJ databases">
        <title>Paenibacillus flagellatus sp. nov., isolated from selenium mineral soil.</title>
        <authorList>
            <person name="Dai X."/>
        </authorList>
    </citation>
    <scope>NUCLEOTIDE SEQUENCE [LARGE SCALE GENOMIC DNA]</scope>
    <source>
        <strain evidence="2 3">DXL2</strain>
    </source>
</reference>
<dbReference type="PANTHER" id="PTHR12110">
    <property type="entry name" value="HYDROXYPYRUVATE ISOMERASE"/>
    <property type="match status" value="1"/>
</dbReference>
<dbReference type="OrthoDB" id="9798407at2"/>
<name>A0A2V5KFE0_9BACL</name>
<dbReference type="EMBL" id="QJVJ01000001">
    <property type="protein sequence ID" value="PYI57154.1"/>
    <property type="molecule type" value="Genomic_DNA"/>
</dbReference>
<gene>
    <name evidence="2" type="ORF">DLM86_01555</name>
</gene>
<dbReference type="Gene3D" id="3.20.20.150">
    <property type="entry name" value="Divalent-metal-dependent TIM barrel enzymes"/>
    <property type="match status" value="1"/>
</dbReference>
<organism evidence="2 3">
    <name type="scientific">Paenibacillus flagellatus</name>
    <dbReference type="NCBI Taxonomy" id="2211139"/>
    <lineage>
        <taxon>Bacteria</taxon>
        <taxon>Bacillati</taxon>
        <taxon>Bacillota</taxon>
        <taxon>Bacilli</taxon>
        <taxon>Bacillales</taxon>
        <taxon>Paenibacillaceae</taxon>
        <taxon>Paenibacillus</taxon>
    </lineage>
</organism>
<keyword evidence="2" id="KW-0413">Isomerase</keyword>
<dbReference type="AlphaFoldDB" id="A0A2V5KFE0"/>
<accession>A0A2V5KFE0</accession>
<dbReference type="InterPro" id="IPR036237">
    <property type="entry name" value="Xyl_isomerase-like_sf"/>
</dbReference>
<dbReference type="GO" id="GO:0016853">
    <property type="term" value="F:isomerase activity"/>
    <property type="evidence" value="ECO:0007669"/>
    <property type="project" value="UniProtKB-KW"/>
</dbReference>
<dbReference type="Pfam" id="PF01261">
    <property type="entry name" value="AP_endonuc_2"/>
    <property type="match status" value="1"/>
</dbReference>
<dbReference type="PANTHER" id="PTHR12110:SF41">
    <property type="entry name" value="INOSOSE DEHYDRATASE"/>
    <property type="match status" value="1"/>
</dbReference>
<proteinExistence type="predicted"/>
<dbReference type="InterPro" id="IPR013022">
    <property type="entry name" value="Xyl_isomerase-like_TIM-brl"/>
</dbReference>
<dbReference type="InterPro" id="IPR050312">
    <property type="entry name" value="IolE/XylAMocC-like"/>
</dbReference>
<evidence type="ECO:0000313" key="3">
    <source>
        <dbReference type="Proteomes" id="UP000247476"/>
    </source>
</evidence>
<protein>
    <submittedName>
        <fullName evidence="2">Sugar phosphate isomerase/epimerase</fullName>
    </submittedName>
</protein>